<comment type="caution">
    <text evidence="6">The sequence shown here is derived from an EMBL/GenBank/DDBJ whole genome shotgun (WGS) entry which is preliminary data.</text>
</comment>
<dbReference type="Gene3D" id="3.40.50.2300">
    <property type="match status" value="2"/>
</dbReference>
<feature type="compositionally biased region" description="Polar residues" evidence="3">
    <location>
        <begin position="347"/>
        <end position="357"/>
    </location>
</feature>
<dbReference type="PROSITE" id="PS51257">
    <property type="entry name" value="PROKAR_LIPOPROTEIN"/>
    <property type="match status" value="1"/>
</dbReference>
<dbReference type="InterPro" id="IPR050555">
    <property type="entry name" value="Bact_Solute-Bind_Prot2"/>
</dbReference>
<evidence type="ECO:0000256" key="2">
    <source>
        <dbReference type="ARBA" id="ARBA00022729"/>
    </source>
</evidence>
<feature type="chain" id="PRO_5047382980" evidence="4">
    <location>
        <begin position="22"/>
        <end position="369"/>
    </location>
</feature>
<comment type="subcellular location">
    <subcellularLocation>
        <location evidence="1">Cell envelope</location>
    </subcellularLocation>
</comment>
<evidence type="ECO:0000313" key="7">
    <source>
        <dbReference type="Proteomes" id="UP001596507"/>
    </source>
</evidence>
<evidence type="ECO:0000313" key="6">
    <source>
        <dbReference type="EMBL" id="MFC7269647.1"/>
    </source>
</evidence>
<protein>
    <submittedName>
        <fullName evidence="6">Sugar ABC transporter substrate-binding protein</fullName>
    </submittedName>
</protein>
<evidence type="ECO:0000256" key="1">
    <source>
        <dbReference type="ARBA" id="ARBA00004196"/>
    </source>
</evidence>
<dbReference type="SUPFAM" id="SSF53822">
    <property type="entry name" value="Periplasmic binding protein-like I"/>
    <property type="match status" value="1"/>
</dbReference>
<feature type="signal peptide" evidence="4">
    <location>
        <begin position="1"/>
        <end position="21"/>
    </location>
</feature>
<dbReference type="Proteomes" id="UP001596507">
    <property type="component" value="Unassembled WGS sequence"/>
</dbReference>
<feature type="region of interest" description="Disordered" evidence="3">
    <location>
        <begin position="345"/>
        <end position="369"/>
    </location>
</feature>
<gene>
    <name evidence="6" type="ORF">ACFQRL_11795</name>
</gene>
<name>A0ABW2HGU0_9MICO</name>
<keyword evidence="7" id="KW-1185">Reference proteome</keyword>
<organism evidence="6 7">
    <name type="scientific">Microbacterium fluvii</name>
    <dbReference type="NCBI Taxonomy" id="415215"/>
    <lineage>
        <taxon>Bacteria</taxon>
        <taxon>Bacillati</taxon>
        <taxon>Actinomycetota</taxon>
        <taxon>Actinomycetes</taxon>
        <taxon>Micrococcales</taxon>
        <taxon>Microbacteriaceae</taxon>
        <taxon>Microbacterium</taxon>
    </lineage>
</organism>
<evidence type="ECO:0000259" key="5">
    <source>
        <dbReference type="Pfam" id="PF13407"/>
    </source>
</evidence>
<dbReference type="PANTHER" id="PTHR30036">
    <property type="entry name" value="D-XYLOSE-BINDING PERIPLASMIC PROTEIN"/>
    <property type="match status" value="1"/>
</dbReference>
<evidence type="ECO:0000256" key="4">
    <source>
        <dbReference type="SAM" id="SignalP"/>
    </source>
</evidence>
<evidence type="ECO:0000256" key="3">
    <source>
        <dbReference type="SAM" id="MobiDB-lite"/>
    </source>
</evidence>
<dbReference type="PANTHER" id="PTHR30036:SF1">
    <property type="entry name" value="D-XYLOSE-BINDING PERIPLASMIC PROTEIN"/>
    <property type="match status" value="1"/>
</dbReference>
<reference evidence="7" key="1">
    <citation type="journal article" date="2019" name="Int. J. Syst. Evol. Microbiol.">
        <title>The Global Catalogue of Microorganisms (GCM) 10K type strain sequencing project: providing services to taxonomists for standard genome sequencing and annotation.</title>
        <authorList>
            <consortium name="The Broad Institute Genomics Platform"/>
            <consortium name="The Broad Institute Genome Sequencing Center for Infectious Disease"/>
            <person name="Wu L."/>
            <person name="Ma J."/>
        </authorList>
    </citation>
    <scope>NUCLEOTIDE SEQUENCE [LARGE SCALE GENOMIC DNA]</scope>
    <source>
        <strain evidence="7">CGMCC 1.15772</strain>
    </source>
</reference>
<accession>A0ABW2HGU0</accession>
<dbReference type="InterPro" id="IPR028082">
    <property type="entry name" value="Peripla_BP_I"/>
</dbReference>
<sequence length="369" mass="37762">MKKTSLAAAAAVSGIAALLLAGCSGGSTPTETTSGGGEASAGRACVILPDAASSPRWENFDRKYLQEGLEAAGFEADIQNAQGDTSKYATLAEQQLTKGCGVMLLVDYNGAAEGVATKAKAQGIPVIAYDRPFTGADYYVSFDNVEVGRLQGQTVLDGLEAAGVDPADAVVVYMGGDPTDGNAKMFHDGAVEVMEAAGIKPAAEPTGVWDGAKSQTNFEQALTSLDGKVDGVWAANDTNADGVIKVLQDKSLTGVAVSGQDANLEGLRNILAGWQTATVYKPVKLEADKAVEVAVAILNGETPTADQKLDDGTPYIAVTPQLVGPDEVKDVVAAGDASADEVCAGTLPSSEDPSTEVTMADLCSEHGVQ</sequence>
<keyword evidence="2 4" id="KW-0732">Signal</keyword>
<feature type="domain" description="Periplasmic binding protein" evidence="5">
    <location>
        <begin position="47"/>
        <end position="301"/>
    </location>
</feature>
<proteinExistence type="predicted"/>
<dbReference type="Pfam" id="PF13407">
    <property type="entry name" value="Peripla_BP_4"/>
    <property type="match status" value="1"/>
</dbReference>
<dbReference type="EMBL" id="JBHTBE010000003">
    <property type="protein sequence ID" value="MFC7269647.1"/>
    <property type="molecule type" value="Genomic_DNA"/>
</dbReference>
<dbReference type="RefSeq" id="WP_262874577.1">
    <property type="nucleotide sequence ID" value="NZ_BAABKW010000001.1"/>
</dbReference>
<dbReference type="InterPro" id="IPR025997">
    <property type="entry name" value="SBP_2_dom"/>
</dbReference>